<keyword evidence="4" id="KW-1185">Reference proteome</keyword>
<dbReference type="EMBL" id="JBBMQO010000006">
    <property type="protein sequence ID" value="MEM5502188.1"/>
    <property type="molecule type" value="Genomic_DNA"/>
</dbReference>
<comment type="caution">
    <text evidence="3">The sequence shown here is derived from an EMBL/GenBank/DDBJ whole genome shotgun (WGS) entry which is preliminary data.</text>
</comment>
<feature type="domain" description="Surface antigen" evidence="2">
    <location>
        <begin position="70"/>
        <end position="162"/>
    </location>
</feature>
<keyword evidence="1" id="KW-1133">Transmembrane helix</keyword>
<organism evidence="3 4">
    <name type="scientific">Ahrensia kielensis</name>
    <dbReference type="NCBI Taxonomy" id="76980"/>
    <lineage>
        <taxon>Bacteria</taxon>
        <taxon>Pseudomonadati</taxon>
        <taxon>Pseudomonadota</taxon>
        <taxon>Alphaproteobacteria</taxon>
        <taxon>Hyphomicrobiales</taxon>
        <taxon>Ahrensiaceae</taxon>
        <taxon>Ahrensia</taxon>
    </lineage>
</organism>
<protein>
    <submittedName>
        <fullName evidence="3">RT0821/Lpp0805 family surface protein</fullName>
    </submittedName>
</protein>
<evidence type="ECO:0000313" key="4">
    <source>
        <dbReference type="Proteomes" id="UP001477870"/>
    </source>
</evidence>
<dbReference type="Pfam" id="PF16998">
    <property type="entry name" value="17kDa_Anti_2"/>
    <property type="match status" value="1"/>
</dbReference>
<evidence type="ECO:0000313" key="3">
    <source>
        <dbReference type="EMBL" id="MEM5502188.1"/>
    </source>
</evidence>
<keyword evidence="1" id="KW-0472">Membrane</keyword>
<keyword evidence="1" id="KW-0812">Transmembrane</keyword>
<proteinExistence type="predicted"/>
<sequence length="164" mass="17181">MLSTHTCDLLSAKVKVSIVPAAILCVVIMLSGCAIGTNAIDDALTTSSISIADSTPTISNDPFSKIDSQTDAATSDKLLDEDTIRLAVTAADMSKVKTEGLSWANEATGSSGNITNIAQRVESGQTCRSFNATRTSYDGVTLYQGAVCLDKKSGWWTRSLAPLG</sequence>
<dbReference type="InterPro" id="IPR032635">
    <property type="entry name" value="Anti_2"/>
</dbReference>
<accession>A0ABU9T8W2</accession>
<feature type="transmembrane region" description="Helical" evidence="1">
    <location>
        <begin position="18"/>
        <end position="40"/>
    </location>
</feature>
<name>A0ABU9T8W2_9HYPH</name>
<evidence type="ECO:0000256" key="1">
    <source>
        <dbReference type="SAM" id="Phobius"/>
    </source>
</evidence>
<evidence type="ECO:0000259" key="2">
    <source>
        <dbReference type="Pfam" id="PF16998"/>
    </source>
</evidence>
<reference evidence="3 4" key="1">
    <citation type="submission" date="2024-03" db="EMBL/GenBank/DDBJ databases">
        <title>Community enrichment and isolation of bacterial strains for fucoidan degradation.</title>
        <authorList>
            <person name="Sichert A."/>
        </authorList>
    </citation>
    <scope>NUCLEOTIDE SEQUENCE [LARGE SCALE GENOMIC DNA]</scope>
    <source>
        <strain evidence="3 4">AS62</strain>
    </source>
</reference>
<dbReference type="Proteomes" id="UP001477870">
    <property type="component" value="Unassembled WGS sequence"/>
</dbReference>
<gene>
    <name evidence="3" type="ORF">WNY59_11350</name>
</gene>
<dbReference type="RefSeq" id="WP_342848540.1">
    <property type="nucleotide sequence ID" value="NZ_JBBMQO010000006.1"/>
</dbReference>